<proteinExistence type="predicted"/>
<dbReference type="Proteomes" id="UP000237347">
    <property type="component" value="Unassembled WGS sequence"/>
</dbReference>
<dbReference type="EMBL" id="PKMF04000141">
    <property type="protein sequence ID" value="KAK7847477.1"/>
    <property type="molecule type" value="Genomic_DNA"/>
</dbReference>
<keyword evidence="2" id="KW-1133">Transmembrane helix</keyword>
<feature type="transmembrane region" description="Helical" evidence="2">
    <location>
        <begin position="26"/>
        <end position="43"/>
    </location>
</feature>
<organism evidence="3 4">
    <name type="scientific">Quercus suber</name>
    <name type="common">Cork oak</name>
    <dbReference type="NCBI Taxonomy" id="58331"/>
    <lineage>
        <taxon>Eukaryota</taxon>
        <taxon>Viridiplantae</taxon>
        <taxon>Streptophyta</taxon>
        <taxon>Embryophyta</taxon>
        <taxon>Tracheophyta</taxon>
        <taxon>Spermatophyta</taxon>
        <taxon>Magnoliopsida</taxon>
        <taxon>eudicotyledons</taxon>
        <taxon>Gunneridae</taxon>
        <taxon>Pentapetalae</taxon>
        <taxon>rosids</taxon>
        <taxon>fabids</taxon>
        <taxon>Fagales</taxon>
        <taxon>Fagaceae</taxon>
        <taxon>Quercus</taxon>
    </lineage>
</organism>
<evidence type="ECO:0000313" key="3">
    <source>
        <dbReference type="EMBL" id="KAK7847477.1"/>
    </source>
</evidence>
<name>A0AAW0L7W6_QUESU</name>
<keyword evidence="2" id="KW-0812">Transmembrane</keyword>
<keyword evidence="4" id="KW-1185">Reference proteome</keyword>
<dbReference type="AlphaFoldDB" id="A0AAW0L7W6"/>
<reference evidence="3 4" key="1">
    <citation type="journal article" date="2018" name="Sci. Data">
        <title>The draft genome sequence of cork oak.</title>
        <authorList>
            <person name="Ramos A.M."/>
            <person name="Usie A."/>
            <person name="Barbosa P."/>
            <person name="Barros P.M."/>
            <person name="Capote T."/>
            <person name="Chaves I."/>
            <person name="Simoes F."/>
            <person name="Abreu I."/>
            <person name="Carrasquinho I."/>
            <person name="Faro C."/>
            <person name="Guimaraes J.B."/>
            <person name="Mendonca D."/>
            <person name="Nobrega F."/>
            <person name="Rodrigues L."/>
            <person name="Saibo N.J.M."/>
            <person name="Varela M.C."/>
            <person name="Egas C."/>
            <person name="Matos J."/>
            <person name="Miguel C.M."/>
            <person name="Oliveira M.M."/>
            <person name="Ricardo C.P."/>
            <person name="Goncalves S."/>
        </authorList>
    </citation>
    <scope>NUCLEOTIDE SEQUENCE [LARGE SCALE GENOMIC DNA]</scope>
    <source>
        <strain evidence="4">cv. HL8</strain>
    </source>
</reference>
<feature type="compositionally biased region" description="Low complexity" evidence="1">
    <location>
        <begin position="219"/>
        <end position="229"/>
    </location>
</feature>
<evidence type="ECO:0000313" key="4">
    <source>
        <dbReference type="Proteomes" id="UP000237347"/>
    </source>
</evidence>
<protein>
    <submittedName>
        <fullName evidence="3">Uncharacterized protein</fullName>
    </submittedName>
</protein>
<evidence type="ECO:0000256" key="2">
    <source>
        <dbReference type="SAM" id="Phobius"/>
    </source>
</evidence>
<comment type="caution">
    <text evidence="3">The sequence shown here is derived from an EMBL/GenBank/DDBJ whole genome shotgun (WGS) entry which is preliminary data.</text>
</comment>
<gene>
    <name evidence="3" type="ORF">CFP56_006633</name>
</gene>
<accession>A0AAW0L7W6</accession>
<sequence length="252" mass="26746">MVSIGLTLILVKELLRREANKSRGGGVPLIFVLLVGLIGIILGSSSRWALAPIGNVGGDSDEPKVSDQPQRFSSLEASKRSVSVGKKNIGVAGERDPLSARNGKRLASPVPAKCVVLSLIAACEENQKTSKEQVIVMSSRYRQASLAGWRQASPNSRRTSLSLGRRLLGVKLSPMVTAADSTCKKKMASIVAEISKVSEALVGSAKTNRKSWDEPPPSAADTAAALAPMEPKEKAVSKKKPDLQAILQTQVQ</sequence>
<evidence type="ECO:0000256" key="1">
    <source>
        <dbReference type="SAM" id="MobiDB-lite"/>
    </source>
</evidence>
<feature type="compositionally biased region" description="Basic and acidic residues" evidence="1">
    <location>
        <begin position="230"/>
        <end position="242"/>
    </location>
</feature>
<feature type="region of interest" description="Disordered" evidence="1">
    <location>
        <begin position="205"/>
        <end position="252"/>
    </location>
</feature>
<feature type="compositionally biased region" description="Polar residues" evidence="1">
    <location>
        <begin position="67"/>
        <end position="76"/>
    </location>
</feature>
<keyword evidence="2" id="KW-0472">Membrane</keyword>
<feature type="region of interest" description="Disordered" evidence="1">
    <location>
        <begin position="59"/>
        <end position="79"/>
    </location>
</feature>